<dbReference type="GO" id="GO:0009277">
    <property type="term" value="C:fungal-type cell wall"/>
    <property type="evidence" value="ECO:0007669"/>
    <property type="project" value="TreeGrafter"/>
</dbReference>
<proteinExistence type="predicted"/>
<dbReference type="SUPFAM" id="SSF49899">
    <property type="entry name" value="Concanavalin A-like lectins/glucanases"/>
    <property type="match status" value="1"/>
</dbReference>
<dbReference type="InterPro" id="IPR050546">
    <property type="entry name" value="Glycosyl_Hydrlase_16"/>
</dbReference>
<feature type="domain" description="GH16" evidence="3">
    <location>
        <begin position="22"/>
        <end position="236"/>
    </location>
</feature>
<dbReference type="GO" id="GO:0031505">
    <property type="term" value="P:fungal-type cell wall organization"/>
    <property type="evidence" value="ECO:0007669"/>
    <property type="project" value="TreeGrafter"/>
</dbReference>
<dbReference type="GO" id="GO:0005975">
    <property type="term" value="P:carbohydrate metabolic process"/>
    <property type="evidence" value="ECO:0007669"/>
    <property type="project" value="InterPro"/>
</dbReference>
<keyword evidence="2" id="KW-0472">Membrane</keyword>
<dbReference type="PANTHER" id="PTHR10963:SF68">
    <property type="entry name" value="GLYCOSIDASE CRH1-RELATED"/>
    <property type="match status" value="1"/>
</dbReference>
<feature type="compositionally biased region" description="Basic and acidic residues" evidence="1">
    <location>
        <begin position="370"/>
        <end position="389"/>
    </location>
</feature>
<dbReference type="Gene3D" id="2.60.120.200">
    <property type="match status" value="1"/>
</dbReference>
<dbReference type="Proteomes" id="UP001174936">
    <property type="component" value="Unassembled WGS sequence"/>
</dbReference>
<feature type="compositionally biased region" description="Low complexity" evidence="1">
    <location>
        <begin position="284"/>
        <end position="300"/>
    </location>
</feature>
<comment type="caution">
    <text evidence="4">The sequence shown here is derived from an EMBL/GenBank/DDBJ whole genome shotgun (WGS) entry which is preliminary data.</text>
</comment>
<evidence type="ECO:0000313" key="5">
    <source>
        <dbReference type="Proteomes" id="UP001174936"/>
    </source>
</evidence>
<reference evidence="4" key="1">
    <citation type="submission" date="2023-06" db="EMBL/GenBank/DDBJ databases">
        <title>Genome-scale phylogeny and comparative genomics of the fungal order Sordariales.</title>
        <authorList>
            <consortium name="Lawrence Berkeley National Laboratory"/>
            <person name="Hensen N."/>
            <person name="Bonometti L."/>
            <person name="Westerberg I."/>
            <person name="Brannstrom I.O."/>
            <person name="Guillou S."/>
            <person name="Cros-Aarteil S."/>
            <person name="Calhoun S."/>
            <person name="Haridas S."/>
            <person name="Kuo A."/>
            <person name="Mondo S."/>
            <person name="Pangilinan J."/>
            <person name="Riley R."/>
            <person name="Labutti K."/>
            <person name="Andreopoulos B."/>
            <person name="Lipzen A."/>
            <person name="Chen C."/>
            <person name="Yanf M."/>
            <person name="Daum C."/>
            <person name="Ng V."/>
            <person name="Clum A."/>
            <person name="Steindorff A."/>
            <person name="Ohm R."/>
            <person name="Martin F."/>
            <person name="Silar P."/>
            <person name="Natvig D."/>
            <person name="Lalanne C."/>
            <person name="Gautier V."/>
            <person name="Ament-Velasquez S.L."/>
            <person name="Kruys A."/>
            <person name="Hutchinson M.I."/>
            <person name="Powell A.J."/>
            <person name="Barry K."/>
            <person name="Miller A.N."/>
            <person name="Grigoriev I.V."/>
            <person name="Debuchy R."/>
            <person name="Gladieux P."/>
            <person name="Thoren M.H."/>
            <person name="Johannesson H."/>
        </authorList>
    </citation>
    <scope>NUCLEOTIDE SEQUENCE</scope>
    <source>
        <strain evidence="4">SMH2532-1</strain>
    </source>
</reference>
<keyword evidence="2" id="KW-1133">Transmembrane helix</keyword>
<keyword evidence="2" id="KW-0812">Transmembrane</keyword>
<keyword evidence="5" id="KW-1185">Reference proteome</keyword>
<dbReference type="PROSITE" id="PS51762">
    <property type="entry name" value="GH16_2"/>
    <property type="match status" value="1"/>
</dbReference>
<dbReference type="Pfam" id="PF00722">
    <property type="entry name" value="Glyco_hydro_16"/>
    <property type="match status" value="1"/>
</dbReference>
<name>A0AA40CMJ3_9PEZI</name>
<evidence type="ECO:0000256" key="1">
    <source>
        <dbReference type="SAM" id="MobiDB-lite"/>
    </source>
</evidence>
<dbReference type="InterPro" id="IPR000757">
    <property type="entry name" value="Beta-glucanase-like"/>
</dbReference>
<dbReference type="GO" id="GO:0016757">
    <property type="term" value="F:glycosyltransferase activity"/>
    <property type="evidence" value="ECO:0007669"/>
    <property type="project" value="TreeGrafter"/>
</dbReference>
<protein>
    <submittedName>
        <fullName evidence="4">Concanavalin A-like lectin/glucanase domain-containing protein</fullName>
    </submittedName>
</protein>
<gene>
    <name evidence="4" type="ORF">B0T16DRAFT_356358</name>
</gene>
<evidence type="ECO:0000256" key="2">
    <source>
        <dbReference type="SAM" id="Phobius"/>
    </source>
</evidence>
<dbReference type="GO" id="GO:0004553">
    <property type="term" value="F:hydrolase activity, hydrolyzing O-glycosyl compounds"/>
    <property type="evidence" value="ECO:0007669"/>
    <property type="project" value="InterPro"/>
</dbReference>
<sequence length="430" mass="46754">MASQVSGPPLSATQTLAECNPMKTDCPPVPALGKSFNVNFDLENQDSTWTPEPFEVTKGSVLYGDIKGLGFPIRDASDNPTITLPQYIFFGSVHIVARAATGTGIVTSFVLRSQDLDEISFGVVGDDNSKIQTNYVSKGCNDTLDRREFHPVSNLLTNYNTYSIVWTPKDIYWMIEGATIRRFSATDAKGCNGYPQSPMQLKIGTWVAGSANTTLGSIEWTGGITDFNHGPFRADIKSVRVSDISYSGIANATQYRYGDRSGLASSIIVETAQVVGNDIDKNTPDASPSPSPSDTFSNHGIENNGVNAGAIAGIVIGVVVACALVAVAIYVKFFRRRKTEATLESLFIVDEKQELDGQNRPAEELSAEPSKVELDAHRDRGELDAHGQEISEAVGPDTDPDVDEKDDECYELPADDAWREEHIDEIKDKQ</sequence>
<feature type="region of interest" description="Disordered" evidence="1">
    <location>
        <begin position="278"/>
        <end position="300"/>
    </location>
</feature>
<dbReference type="PANTHER" id="PTHR10963">
    <property type="entry name" value="GLYCOSYL HYDROLASE-RELATED"/>
    <property type="match status" value="1"/>
</dbReference>
<dbReference type="AlphaFoldDB" id="A0AA40CMJ3"/>
<evidence type="ECO:0000313" key="4">
    <source>
        <dbReference type="EMBL" id="KAK0644466.1"/>
    </source>
</evidence>
<dbReference type="InterPro" id="IPR013320">
    <property type="entry name" value="ConA-like_dom_sf"/>
</dbReference>
<evidence type="ECO:0000259" key="3">
    <source>
        <dbReference type="PROSITE" id="PS51762"/>
    </source>
</evidence>
<feature type="region of interest" description="Disordered" evidence="1">
    <location>
        <begin position="356"/>
        <end position="407"/>
    </location>
</feature>
<feature type="compositionally biased region" description="Acidic residues" evidence="1">
    <location>
        <begin position="398"/>
        <end position="407"/>
    </location>
</feature>
<organism evidence="4 5">
    <name type="scientific">Cercophora newfieldiana</name>
    <dbReference type="NCBI Taxonomy" id="92897"/>
    <lineage>
        <taxon>Eukaryota</taxon>
        <taxon>Fungi</taxon>
        <taxon>Dikarya</taxon>
        <taxon>Ascomycota</taxon>
        <taxon>Pezizomycotina</taxon>
        <taxon>Sordariomycetes</taxon>
        <taxon>Sordariomycetidae</taxon>
        <taxon>Sordariales</taxon>
        <taxon>Lasiosphaeriaceae</taxon>
        <taxon>Cercophora</taxon>
    </lineage>
</organism>
<dbReference type="EMBL" id="JAULSV010000005">
    <property type="protein sequence ID" value="KAK0644466.1"/>
    <property type="molecule type" value="Genomic_DNA"/>
</dbReference>
<accession>A0AA40CMJ3</accession>
<feature type="transmembrane region" description="Helical" evidence="2">
    <location>
        <begin position="308"/>
        <end position="331"/>
    </location>
</feature>